<dbReference type="SUPFAM" id="SSF117892">
    <property type="entry name" value="Band 7/SPFH domain"/>
    <property type="match status" value="1"/>
</dbReference>
<accession>A0A644T8B6</accession>
<keyword evidence="1" id="KW-0472">Membrane</keyword>
<sequence length="290" mass="32445">MEPKEKFVRPMSGYVMLVVILAMIALFIYNVVIFNEVVWLMIVSGAVLLVSLFLMPGFLVVNPNESSVLVLFGDYIGTVKHNGFFWVNPFYTKKKISLRARNLNSDPIKVNDKIGNPIMIGIVLVWKVQDTFKAAFEVDDYIHYVEIQSEAAIRKLAGHYPYDNFDDEQSEITLRAGGEEVNHVLEQELSERLERAGIEVIEARISYLAYSSEIAGAMLRRQQASAIIAARVKIVEGAVSMVEMALAQLSEKKLVDLDEEKKAAMVSNLMVVLCSDKDASPVINTGTLHQ</sequence>
<gene>
    <name evidence="3" type="ORF">SDC9_08806</name>
</gene>
<evidence type="ECO:0000256" key="1">
    <source>
        <dbReference type="SAM" id="Phobius"/>
    </source>
</evidence>
<dbReference type="PANTHER" id="PTHR43446">
    <property type="entry name" value="MEMBRANE PROTEIN-RELATED"/>
    <property type="match status" value="1"/>
</dbReference>
<feature type="transmembrane region" description="Helical" evidence="1">
    <location>
        <begin position="38"/>
        <end position="61"/>
    </location>
</feature>
<comment type="caution">
    <text evidence="3">The sequence shown here is derived from an EMBL/GenBank/DDBJ whole genome shotgun (WGS) entry which is preliminary data.</text>
</comment>
<name>A0A644T8B6_9ZZZZ</name>
<dbReference type="Pfam" id="PF01145">
    <property type="entry name" value="Band_7"/>
    <property type="match status" value="1"/>
</dbReference>
<dbReference type="AlphaFoldDB" id="A0A644T8B6"/>
<dbReference type="CDD" id="cd03402">
    <property type="entry name" value="SPFH_like_u2"/>
    <property type="match status" value="1"/>
</dbReference>
<evidence type="ECO:0000259" key="2">
    <source>
        <dbReference type="SMART" id="SM00244"/>
    </source>
</evidence>
<keyword evidence="1" id="KW-0812">Transmembrane</keyword>
<dbReference type="EMBL" id="VSSQ01000020">
    <property type="protein sequence ID" value="MPL63185.1"/>
    <property type="molecule type" value="Genomic_DNA"/>
</dbReference>
<keyword evidence="1" id="KW-1133">Transmembrane helix</keyword>
<dbReference type="SMART" id="SM00244">
    <property type="entry name" value="PHB"/>
    <property type="match status" value="1"/>
</dbReference>
<evidence type="ECO:0000313" key="3">
    <source>
        <dbReference type="EMBL" id="MPL63185.1"/>
    </source>
</evidence>
<dbReference type="InterPro" id="IPR001107">
    <property type="entry name" value="Band_7"/>
</dbReference>
<feature type="transmembrane region" description="Helical" evidence="1">
    <location>
        <begin position="12"/>
        <end position="32"/>
    </location>
</feature>
<reference evidence="3" key="1">
    <citation type="submission" date="2019-08" db="EMBL/GenBank/DDBJ databases">
        <authorList>
            <person name="Kucharzyk K."/>
            <person name="Murdoch R.W."/>
            <person name="Higgins S."/>
            <person name="Loffler F."/>
        </authorList>
    </citation>
    <scope>NUCLEOTIDE SEQUENCE</scope>
</reference>
<dbReference type="Gene3D" id="3.30.479.30">
    <property type="entry name" value="Band 7 domain"/>
    <property type="match status" value="1"/>
</dbReference>
<dbReference type="InterPro" id="IPR036013">
    <property type="entry name" value="Band_7/SPFH_dom_sf"/>
</dbReference>
<proteinExistence type="predicted"/>
<feature type="domain" description="Band 7" evidence="2">
    <location>
        <begin position="56"/>
        <end position="222"/>
    </location>
</feature>
<organism evidence="3">
    <name type="scientific">bioreactor metagenome</name>
    <dbReference type="NCBI Taxonomy" id="1076179"/>
    <lineage>
        <taxon>unclassified sequences</taxon>
        <taxon>metagenomes</taxon>
        <taxon>ecological metagenomes</taxon>
    </lineage>
</organism>
<protein>
    <recommendedName>
        <fullName evidence="2">Band 7 domain-containing protein</fullName>
    </recommendedName>
</protein>
<dbReference type="PANTHER" id="PTHR43446:SF1">
    <property type="entry name" value="BAND 7 DOMAIN-CONTAINING PROTEIN"/>
    <property type="match status" value="1"/>
</dbReference>